<reference evidence="2" key="1">
    <citation type="submission" date="2020-03" db="EMBL/GenBank/DDBJ databases">
        <title>A high-quality chromosome-level genome assembly of a woody plant with both climbing and erect habits, Rhamnella rubrinervis.</title>
        <authorList>
            <person name="Lu Z."/>
            <person name="Yang Y."/>
            <person name="Zhu X."/>
            <person name="Sun Y."/>
        </authorList>
    </citation>
    <scope>NUCLEOTIDE SEQUENCE</scope>
    <source>
        <strain evidence="2">BYM</strain>
        <tissue evidence="2">Leaf</tissue>
    </source>
</reference>
<keyword evidence="3" id="KW-1185">Reference proteome</keyword>
<protein>
    <submittedName>
        <fullName evidence="2">Uncharacterized protein</fullName>
    </submittedName>
</protein>
<name>A0A8K0H9C8_9ROSA</name>
<accession>A0A8K0H9C8</accession>
<organism evidence="2 3">
    <name type="scientific">Rhamnella rubrinervis</name>
    <dbReference type="NCBI Taxonomy" id="2594499"/>
    <lineage>
        <taxon>Eukaryota</taxon>
        <taxon>Viridiplantae</taxon>
        <taxon>Streptophyta</taxon>
        <taxon>Embryophyta</taxon>
        <taxon>Tracheophyta</taxon>
        <taxon>Spermatophyta</taxon>
        <taxon>Magnoliopsida</taxon>
        <taxon>eudicotyledons</taxon>
        <taxon>Gunneridae</taxon>
        <taxon>Pentapetalae</taxon>
        <taxon>rosids</taxon>
        <taxon>fabids</taxon>
        <taxon>Rosales</taxon>
        <taxon>Rhamnaceae</taxon>
        <taxon>rhamnoid group</taxon>
        <taxon>Rhamneae</taxon>
        <taxon>Rhamnella</taxon>
    </lineage>
</organism>
<comment type="caution">
    <text evidence="2">The sequence shown here is derived from an EMBL/GenBank/DDBJ whole genome shotgun (WGS) entry which is preliminary data.</text>
</comment>
<evidence type="ECO:0000313" key="3">
    <source>
        <dbReference type="Proteomes" id="UP000796880"/>
    </source>
</evidence>
<evidence type="ECO:0000256" key="1">
    <source>
        <dbReference type="SAM" id="MobiDB-lite"/>
    </source>
</evidence>
<proteinExistence type="predicted"/>
<gene>
    <name evidence="2" type="ORF">FNV43_RR08862</name>
</gene>
<dbReference type="Proteomes" id="UP000796880">
    <property type="component" value="Unassembled WGS sequence"/>
</dbReference>
<feature type="region of interest" description="Disordered" evidence="1">
    <location>
        <begin position="58"/>
        <end position="80"/>
    </location>
</feature>
<sequence length="80" mass="8772">MRATIKDKGVVKTNADSETISHYGRCMGERKHVEHGSIVEGMARAACMRMQVNVSHRTQRVGTDMDTGANDLGEDQRAPA</sequence>
<evidence type="ECO:0000313" key="2">
    <source>
        <dbReference type="EMBL" id="KAF3448151.1"/>
    </source>
</evidence>
<dbReference type="EMBL" id="VOIH02000004">
    <property type="protein sequence ID" value="KAF3448151.1"/>
    <property type="molecule type" value="Genomic_DNA"/>
</dbReference>
<dbReference type="AlphaFoldDB" id="A0A8K0H9C8"/>